<keyword evidence="9" id="KW-1185">Reference proteome</keyword>
<dbReference type="AlphaFoldDB" id="A0A9W6T0N1"/>
<feature type="chain" id="PRO_5041014342" description="Transmembrane 9 superfamily member" evidence="7">
    <location>
        <begin position="27"/>
        <end position="641"/>
    </location>
</feature>
<evidence type="ECO:0000313" key="8">
    <source>
        <dbReference type="EMBL" id="GME70118.1"/>
    </source>
</evidence>
<evidence type="ECO:0000256" key="6">
    <source>
        <dbReference type="ARBA" id="ARBA00023136"/>
    </source>
</evidence>
<feature type="transmembrane region" description="Helical" evidence="7">
    <location>
        <begin position="344"/>
        <end position="370"/>
    </location>
</feature>
<dbReference type="InterPro" id="IPR004240">
    <property type="entry name" value="EMP70"/>
</dbReference>
<evidence type="ECO:0000256" key="2">
    <source>
        <dbReference type="ARBA" id="ARBA00005227"/>
    </source>
</evidence>
<dbReference type="PANTHER" id="PTHR10766">
    <property type="entry name" value="TRANSMEMBRANE 9 SUPERFAMILY PROTEIN"/>
    <property type="match status" value="1"/>
</dbReference>
<feature type="transmembrane region" description="Helical" evidence="7">
    <location>
        <begin position="450"/>
        <end position="473"/>
    </location>
</feature>
<feature type="transmembrane region" description="Helical" evidence="7">
    <location>
        <begin position="573"/>
        <end position="595"/>
    </location>
</feature>
<evidence type="ECO:0000256" key="4">
    <source>
        <dbReference type="ARBA" id="ARBA00022729"/>
    </source>
</evidence>
<dbReference type="GO" id="GO:0072657">
    <property type="term" value="P:protein localization to membrane"/>
    <property type="evidence" value="ECO:0007669"/>
    <property type="project" value="TreeGrafter"/>
</dbReference>
<feature type="transmembrane region" description="Helical" evidence="7">
    <location>
        <begin position="414"/>
        <end position="438"/>
    </location>
</feature>
<keyword evidence="4 7" id="KW-0732">Signal</keyword>
<reference evidence="8" key="1">
    <citation type="submission" date="2023-04" db="EMBL/GenBank/DDBJ databases">
        <title>Candida boidinii NBRC 10035.</title>
        <authorList>
            <person name="Ichikawa N."/>
            <person name="Sato H."/>
            <person name="Tonouchi N."/>
        </authorList>
    </citation>
    <scope>NUCLEOTIDE SEQUENCE</scope>
    <source>
        <strain evidence="8">NBRC 10035</strain>
    </source>
</reference>
<evidence type="ECO:0000313" key="9">
    <source>
        <dbReference type="Proteomes" id="UP001165120"/>
    </source>
</evidence>
<dbReference type="Pfam" id="PF02990">
    <property type="entry name" value="EMP70"/>
    <property type="match status" value="1"/>
</dbReference>
<dbReference type="GO" id="GO:0005768">
    <property type="term" value="C:endosome"/>
    <property type="evidence" value="ECO:0007669"/>
    <property type="project" value="TreeGrafter"/>
</dbReference>
<sequence length="641" mass="72908">MFPQKISSILFSIISILLINSNSINAFYLPGVAPTNYKENDKIDLLVNHITPSFRKEDSDSKTYLYSYDYYFPRFHFCKPETGPEKQSESLGSIIFGDRIFNSPFEINMLKNSTCNKLCTTSYAKSDAIFVNRNIRAGFKHNWLIDGLPVARDILDTKTKTNFYTSGFSLGYVDGDNIPHLYNHFEILIEYHKKSNNQYRIVGITMNPKSYAYENTEEPNCKLTPAEIDEGATIDLPPIILDQNGNTGVTFTYSVYFIESDTVWATRWDKYLHVFDPKIQWFSLINVSLVVLSLSFIMSHILIRALKNDIQKYNEINLDDDVIDEMGWKLIHGDIFRPPSNPMLLSVLIGSGTQLLVMTVTTTFFALFGLLSPSNRGSLSTFMFILYAGFGIVGAFVSATIYKFFQGEDWKLNMILTPVLIPGGLFGLFVFFNFFLIYVNSSGAVPLGTMITIILIWFIISVPLSCIGSLLAFKRPAIKLPVKVNQIARQIPPQPWYLKTQFMALIAGIFPFGAIAVEMYFIYNSLWFNRIFYMFGFLFFCLLLMLLTTLLVTILLTYFSLCNENYKWQWQSFFISGGISIYIFIHSILISKFQLGGLTSIVLYLGYSCVISLGVGLLCGAVGFISVMFFVLKIYSQIKID</sequence>
<evidence type="ECO:0000256" key="7">
    <source>
        <dbReference type="RuleBase" id="RU363079"/>
    </source>
</evidence>
<evidence type="ECO:0000256" key="3">
    <source>
        <dbReference type="ARBA" id="ARBA00022692"/>
    </source>
</evidence>
<dbReference type="EMBL" id="BSXN01000855">
    <property type="protein sequence ID" value="GME70118.1"/>
    <property type="molecule type" value="Genomic_DNA"/>
</dbReference>
<keyword evidence="5 7" id="KW-1133">Transmembrane helix</keyword>
<evidence type="ECO:0000256" key="1">
    <source>
        <dbReference type="ARBA" id="ARBA00004141"/>
    </source>
</evidence>
<evidence type="ECO:0000256" key="5">
    <source>
        <dbReference type="ARBA" id="ARBA00022989"/>
    </source>
</evidence>
<comment type="subcellular location">
    <subcellularLocation>
        <location evidence="1">Membrane</location>
        <topology evidence="1">Multi-pass membrane protein</topology>
    </subcellularLocation>
</comment>
<feature type="signal peptide" evidence="7">
    <location>
        <begin position="1"/>
        <end position="26"/>
    </location>
</feature>
<proteinExistence type="inferred from homology"/>
<keyword evidence="3 7" id="KW-0812">Transmembrane</keyword>
<organism evidence="8 9">
    <name type="scientific">Candida boidinii</name>
    <name type="common">Yeast</name>
    <dbReference type="NCBI Taxonomy" id="5477"/>
    <lineage>
        <taxon>Eukaryota</taxon>
        <taxon>Fungi</taxon>
        <taxon>Dikarya</taxon>
        <taxon>Ascomycota</taxon>
        <taxon>Saccharomycotina</taxon>
        <taxon>Pichiomycetes</taxon>
        <taxon>Pichiales</taxon>
        <taxon>Pichiaceae</taxon>
        <taxon>Ogataea</taxon>
        <taxon>Ogataea/Candida clade</taxon>
    </lineage>
</organism>
<dbReference type="GO" id="GO:0000329">
    <property type="term" value="C:fungal-type vacuole membrane"/>
    <property type="evidence" value="ECO:0007669"/>
    <property type="project" value="TreeGrafter"/>
</dbReference>
<dbReference type="Proteomes" id="UP001165120">
    <property type="component" value="Unassembled WGS sequence"/>
</dbReference>
<accession>A0A9W6T0N1</accession>
<keyword evidence="6 7" id="KW-0472">Membrane</keyword>
<feature type="transmembrane region" description="Helical" evidence="7">
    <location>
        <begin position="601"/>
        <end position="632"/>
    </location>
</feature>
<name>A0A9W6T0N1_CANBO</name>
<gene>
    <name evidence="8" type="ORF">Cboi02_000273900</name>
</gene>
<feature type="transmembrane region" description="Helical" evidence="7">
    <location>
        <begin position="281"/>
        <end position="303"/>
    </location>
</feature>
<feature type="transmembrane region" description="Helical" evidence="7">
    <location>
        <begin position="535"/>
        <end position="561"/>
    </location>
</feature>
<feature type="transmembrane region" description="Helical" evidence="7">
    <location>
        <begin position="382"/>
        <end position="402"/>
    </location>
</feature>
<dbReference type="PANTHER" id="PTHR10766:SF111">
    <property type="entry name" value="TRANSMEMBRANE 9 SUPERFAMILY MEMBER 2"/>
    <property type="match status" value="1"/>
</dbReference>
<protein>
    <recommendedName>
        <fullName evidence="7">Transmembrane 9 superfamily member</fullName>
    </recommendedName>
</protein>
<comment type="caution">
    <text evidence="8">The sequence shown here is derived from an EMBL/GenBank/DDBJ whole genome shotgun (WGS) entry which is preliminary data.</text>
</comment>
<feature type="transmembrane region" description="Helical" evidence="7">
    <location>
        <begin position="502"/>
        <end position="523"/>
    </location>
</feature>
<dbReference type="GO" id="GO:0007034">
    <property type="term" value="P:vacuolar transport"/>
    <property type="evidence" value="ECO:0007669"/>
    <property type="project" value="TreeGrafter"/>
</dbReference>
<comment type="similarity">
    <text evidence="2 7">Belongs to the nonaspanin (TM9SF) (TC 9.A.2) family.</text>
</comment>